<feature type="domain" description="Protein kinase" evidence="1">
    <location>
        <begin position="69"/>
        <end position="304"/>
    </location>
</feature>
<dbReference type="InterPro" id="IPR000719">
    <property type="entry name" value="Prot_kinase_dom"/>
</dbReference>
<accession>A0A0G4LWZ6</accession>
<evidence type="ECO:0000313" key="3">
    <source>
        <dbReference type="EMBL" id="CRK29163.1"/>
    </source>
</evidence>
<dbReference type="Gene3D" id="1.10.510.10">
    <property type="entry name" value="Transferase(Phosphotransferase) domain 1"/>
    <property type="match status" value="1"/>
</dbReference>
<dbReference type="EMBL" id="CVQH01020218">
    <property type="protein sequence ID" value="CRK26581.1"/>
    <property type="molecule type" value="Genomic_DNA"/>
</dbReference>
<dbReference type="GO" id="GO:0005524">
    <property type="term" value="F:ATP binding"/>
    <property type="evidence" value="ECO:0007669"/>
    <property type="project" value="InterPro"/>
</dbReference>
<dbReference type="Pfam" id="PF00069">
    <property type="entry name" value="Pkinase"/>
    <property type="match status" value="1"/>
</dbReference>
<evidence type="ECO:0000313" key="2">
    <source>
        <dbReference type="EMBL" id="CRK26581.1"/>
    </source>
</evidence>
<protein>
    <recommendedName>
        <fullName evidence="1">Protein kinase domain-containing protein</fullName>
    </recommendedName>
</protein>
<name>A0A0G4LWZ6_VERLO</name>
<evidence type="ECO:0000313" key="4">
    <source>
        <dbReference type="Proteomes" id="UP000044602"/>
    </source>
</evidence>
<dbReference type="InterPro" id="IPR011009">
    <property type="entry name" value="Kinase-like_dom_sf"/>
</dbReference>
<dbReference type="PROSITE" id="PS50011">
    <property type="entry name" value="PROTEIN_KINASE_DOM"/>
    <property type="match status" value="1"/>
</dbReference>
<keyword evidence="4" id="KW-1185">Reference proteome</keyword>
<dbReference type="STRING" id="100787.A0A0G4LWZ6"/>
<dbReference type="SMART" id="SM00220">
    <property type="entry name" value="S_TKc"/>
    <property type="match status" value="1"/>
</dbReference>
<evidence type="ECO:0000259" key="1">
    <source>
        <dbReference type="PROSITE" id="PS50011"/>
    </source>
</evidence>
<dbReference type="Proteomes" id="UP000045706">
    <property type="component" value="Unassembled WGS sequence"/>
</dbReference>
<dbReference type="EMBL" id="CVQI01021890">
    <property type="protein sequence ID" value="CRK29163.1"/>
    <property type="molecule type" value="Genomic_DNA"/>
</dbReference>
<sequence>MAPQITSWTDFAYTSEEFDPATDEFLHTAFAVVDVDDVIHYNKLPIRRAEVSLPHVTSTLKPISDSEIFPKWPYSHQSGTKQLTQAPSTLPTNGQVFIKRPNLSQYDVFKRHNAVHLLARGLLEEARTMELLSQHPHPNIIRYHGCRSRRGYLTGIVLDHYSHNLKDYLKNGTGTLNKKMFMNALESAFHHLHSLGWAHNDLNPTNVLVDDSEAGGGLPVLIDFGSAQEVGGLLDCTRGNGSQIIYQCSSFVIQGICPWLGKAINRLQWWRFGIDVDGTSGSEHSEHEQITALQGLDMAIEVLI</sequence>
<dbReference type="AlphaFoldDB" id="A0A0G4LWZ6"/>
<dbReference type="PANTHER" id="PTHR44167:SF24">
    <property type="entry name" value="SERINE_THREONINE-PROTEIN KINASE CHK2"/>
    <property type="match status" value="1"/>
</dbReference>
<proteinExistence type="predicted"/>
<evidence type="ECO:0000313" key="5">
    <source>
        <dbReference type="Proteomes" id="UP000045706"/>
    </source>
</evidence>
<organism evidence="2 4">
    <name type="scientific">Verticillium longisporum</name>
    <name type="common">Verticillium dahliae var. longisporum</name>
    <dbReference type="NCBI Taxonomy" id="100787"/>
    <lineage>
        <taxon>Eukaryota</taxon>
        <taxon>Fungi</taxon>
        <taxon>Dikarya</taxon>
        <taxon>Ascomycota</taxon>
        <taxon>Pezizomycotina</taxon>
        <taxon>Sordariomycetes</taxon>
        <taxon>Hypocreomycetidae</taxon>
        <taxon>Glomerellales</taxon>
        <taxon>Plectosphaerellaceae</taxon>
        <taxon>Verticillium</taxon>
    </lineage>
</organism>
<dbReference type="GO" id="GO:0005634">
    <property type="term" value="C:nucleus"/>
    <property type="evidence" value="ECO:0007669"/>
    <property type="project" value="TreeGrafter"/>
</dbReference>
<reference evidence="4 5" key="1">
    <citation type="submission" date="2015-05" db="EMBL/GenBank/DDBJ databases">
        <authorList>
            <person name="Fogelqvist Johan"/>
        </authorList>
    </citation>
    <scope>NUCLEOTIDE SEQUENCE [LARGE SCALE GENOMIC DNA]</scope>
    <source>
        <strain evidence="2">VL1</strain>
        <strain evidence="3">VL2</strain>
    </source>
</reference>
<dbReference type="GO" id="GO:0044773">
    <property type="term" value="P:mitotic DNA damage checkpoint signaling"/>
    <property type="evidence" value="ECO:0007669"/>
    <property type="project" value="TreeGrafter"/>
</dbReference>
<dbReference type="Proteomes" id="UP000044602">
    <property type="component" value="Unassembled WGS sequence"/>
</dbReference>
<dbReference type="PANTHER" id="PTHR44167">
    <property type="entry name" value="OVARIAN-SPECIFIC SERINE/THREONINE-PROTEIN KINASE LOK-RELATED"/>
    <property type="match status" value="1"/>
</dbReference>
<gene>
    <name evidence="2" type="ORF">BN1708_014579</name>
    <name evidence="3" type="ORF">BN1723_014250</name>
</gene>
<dbReference type="GO" id="GO:0004674">
    <property type="term" value="F:protein serine/threonine kinase activity"/>
    <property type="evidence" value="ECO:0007669"/>
    <property type="project" value="TreeGrafter"/>
</dbReference>
<dbReference type="SUPFAM" id="SSF56112">
    <property type="entry name" value="Protein kinase-like (PK-like)"/>
    <property type="match status" value="1"/>
</dbReference>